<dbReference type="InterPro" id="IPR011335">
    <property type="entry name" value="Restrct_endonuc-II-like"/>
</dbReference>
<feature type="domain" description="PD-(D/E)XK endonuclease-like" evidence="1">
    <location>
        <begin position="86"/>
        <end position="423"/>
    </location>
</feature>
<comment type="caution">
    <text evidence="2">The sequence shown here is derived from an EMBL/GenBank/DDBJ whole genome shotgun (WGS) entry which is preliminary data.</text>
</comment>
<dbReference type="AlphaFoldDB" id="A0A645BTB8"/>
<gene>
    <name evidence="2" type="primary">addB_18</name>
    <name evidence="2" type="ORF">SDC9_115604</name>
</gene>
<dbReference type="InterPro" id="IPR011604">
    <property type="entry name" value="PDDEXK-like_dom_sf"/>
</dbReference>
<dbReference type="Gene3D" id="3.90.320.10">
    <property type="match status" value="1"/>
</dbReference>
<dbReference type="GO" id="GO:0003678">
    <property type="term" value="F:DNA helicase activity"/>
    <property type="evidence" value="ECO:0007669"/>
    <property type="project" value="UniProtKB-EC"/>
</dbReference>
<name>A0A645BTB8_9ZZZZ</name>
<proteinExistence type="predicted"/>
<dbReference type="EC" id="3.6.4.12" evidence="2"/>
<sequence length="456" mass="51492">MVERLGKLFPDNLLERESGEKEYRLSAIAPALEAAGQDPGGPVWRWFAEKPDWTEHLAAMERAAALGRGRLTPPVVRALYGERFNMSASRLEKLRQCHFAYFMQYGLKAKQRETASFDAPQIGTFLHFILENVTAEASKQGGFANVSQEMLRRLTDRFMDAYIQKELPNLQDRTARFRYLFSRLRTTAYAVVEETAQELAQSDFVPVEFELSFGDKGTLPAVTVSEPDGELRVNGKVDRVDGWIKDNRLYLRVVDYKTGKKSFDLAEVRMGLDIQMLLYLFALQNEGKAYFGREVVPAGVLYLPARDDILAQERNVTPEKLAQERAKALRRSGLVLSEPEVLRAMEHAALTEPKYLPLRVDREGNLSGGIATAAQLGKLGNYVEHLLHTIADEVRSGVIDADPCCHDESDSVCQFCDWAPACHFEDGRGGDRLRYIQKVTAAEFWQQMDGEEDERG</sequence>
<evidence type="ECO:0000313" key="2">
    <source>
        <dbReference type="EMBL" id="MPM68670.1"/>
    </source>
</evidence>
<protein>
    <submittedName>
        <fullName evidence="2">ATP-dependent helicase/deoxyribonuclease subunit B</fullName>
        <ecNumber evidence="2">3.6.4.12</ecNumber>
    </submittedName>
</protein>
<keyword evidence="2" id="KW-0378">Hydrolase</keyword>
<keyword evidence="2" id="KW-0067">ATP-binding</keyword>
<dbReference type="Pfam" id="PF12705">
    <property type="entry name" value="PDDEXK_1"/>
    <property type="match status" value="1"/>
</dbReference>
<organism evidence="2">
    <name type="scientific">bioreactor metagenome</name>
    <dbReference type="NCBI Taxonomy" id="1076179"/>
    <lineage>
        <taxon>unclassified sequences</taxon>
        <taxon>metagenomes</taxon>
        <taxon>ecological metagenomes</taxon>
    </lineage>
</organism>
<dbReference type="GO" id="GO:0016787">
    <property type="term" value="F:hydrolase activity"/>
    <property type="evidence" value="ECO:0007669"/>
    <property type="project" value="UniProtKB-KW"/>
</dbReference>
<dbReference type="EMBL" id="VSSQ01022388">
    <property type="protein sequence ID" value="MPM68670.1"/>
    <property type="molecule type" value="Genomic_DNA"/>
</dbReference>
<reference evidence="2" key="1">
    <citation type="submission" date="2019-08" db="EMBL/GenBank/DDBJ databases">
        <authorList>
            <person name="Kucharzyk K."/>
            <person name="Murdoch R.W."/>
            <person name="Higgins S."/>
            <person name="Loffler F."/>
        </authorList>
    </citation>
    <scope>NUCLEOTIDE SEQUENCE</scope>
</reference>
<keyword evidence="2" id="KW-0547">Nucleotide-binding</keyword>
<evidence type="ECO:0000259" key="1">
    <source>
        <dbReference type="Pfam" id="PF12705"/>
    </source>
</evidence>
<dbReference type="InterPro" id="IPR038726">
    <property type="entry name" value="PDDEXK_AddAB-type"/>
</dbReference>
<accession>A0A645BTB8</accession>
<dbReference type="SUPFAM" id="SSF52980">
    <property type="entry name" value="Restriction endonuclease-like"/>
    <property type="match status" value="1"/>
</dbReference>
<keyword evidence="2" id="KW-0347">Helicase</keyword>